<accession>A0A412X6D1</accession>
<protein>
    <recommendedName>
        <fullName evidence="3">PKD-like family protein</fullName>
    </recommendedName>
</protein>
<evidence type="ECO:0000313" key="2">
    <source>
        <dbReference type="Proteomes" id="UP000283589"/>
    </source>
</evidence>
<evidence type="ECO:0008006" key="3">
    <source>
        <dbReference type="Google" id="ProtNLM"/>
    </source>
</evidence>
<gene>
    <name evidence="1" type="ORF">DWW18_00100</name>
</gene>
<dbReference type="Proteomes" id="UP000283589">
    <property type="component" value="Unassembled WGS sequence"/>
</dbReference>
<dbReference type="InterPro" id="IPR032183">
    <property type="entry name" value="PKD-like"/>
</dbReference>
<name>A0A412X6D1_9BACT</name>
<dbReference type="RefSeq" id="WP_118258255.1">
    <property type="nucleotide sequence ID" value="NZ_CALBWO010000038.1"/>
</dbReference>
<sequence length="531" mass="60110">MKIQTIIIFLLFLTGFLHSCYEDKSSLNYTLVNPINIDLGGANTEYSVFAYDTLEIKPVVYKEGVRDTSLSYRWTMSGNYIIPTVLDSTMTLKVRVDLQPQTIAYNLLYEVWDNTTGIKQEQTFKVKVETPFGSGLVISETEDEQTSDISLIRAYCFSSGFAKAQDTTMRNLFSLVNKRKIAGVGTAILSTTYGVYGRFMTIGTNSSVDRIDPFDYSYVDGNGDSFMIDPKDYNVTSLGFSSNAGCIETIVIGGKLYTHYYQTQAIHTFSYYLLTSDMSDYRVGLATQPEWAYGLCFDEMNGRFLEIQGTKYLRVINSKKLEPDAAFDPNKLQNFTCRAMFSGRNNITHNILQEKDPVTGKPKPDGKIYCYDTKQEYYYNDPDLMNGMPSKIIDLNDFPEIQKALFFSGTNNRDYIYYATEDKVYTINLIMNTVTEDYIVPTTESSDEVITSMAVWLGYGSMNFTNNQGEMGTTSSANNMLVVTTYSPSLKEGFVRTLPISIYTGRIEANKDYHRMFRGFGRITATTSQKD</sequence>
<reference evidence="1 2" key="1">
    <citation type="submission" date="2018-08" db="EMBL/GenBank/DDBJ databases">
        <title>A genome reference for cultivated species of the human gut microbiota.</title>
        <authorList>
            <person name="Zou Y."/>
            <person name="Xue W."/>
            <person name="Luo G."/>
        </authorList>
    </citation>
    <scope>NUCLEOTIDE SEQUENCE [LARGE SCALE GENOMIC DNA]</scope>
    <source>
        <strain evidence="1 2">AF14-49</strain>
    </source>
</reference>
<dbReference type="EMBL" id="QRZA01000001">
    <property type="protein sequence ID" value="RGV36641.1"/>
    <property type="molecule type" value="Genomic_DNA"/>
</dbReference>
<organism evidence="1 2">
    <name type="scientific">Butyricimonas virosa</name>
    <dbReference type="NCBI Taxonomy" id="544645"/>
    <lineage>
        <taxon>Bacteria</taxon>
        <taxon>Pseudomonadati</taxon>
        <taxon>Bacteroidota</taxon>
        <taxon>Bacteroidia</taxon>
        <taxon>Bacteroidales</taxon>
        <taxon>Odoribacteraceae</taxon>
        <taxon>Butyricimonas</taxon>
    </lineage>
</organism>
<dbReference type="Pfam" id="PF16407">
    <property type="entry name" value="PKD_2"/>
    <property type="match status" value="1"/>
</dbReference>
<proteinExistence type="predicted"/>
<dbReference type="AlphaFoldDB" id="A0A412X6D1"/>
<evidence type="ECO:0000313" key="1">
    <source>
        <dbReference type="EMBL" id="RGV36641.1"/>
    </source>
</evidence>
<comment type="caution">
    <text evidence="1">The sequence shown here is derived from an EMBL/GenBank/DDBJ whole genome shotgun (WGS) entry which is preliminary data.</text>
</comment>